<dbReference type="InterPro" id="IPR013737">
    <property type="entry name" value="Bac_rhamnosid_N"/>
</dbReference>
<evidence type="ECO:0000259" key="5">
    <source>
        <dbReference type="Pfam" id="PF05592"/>
    </source>
</evidence>
<evidence type="ECO:0000313" key="9">
    <source>
        <dbReference type="EMBL" id="MBB3872449.1"/>
    </source>
</evidence>
<keyword evidence="3 9" id="KW-0378">Hydrolase</keyword>
<keyword evidence="4" id="KW-0732">Signal</keyword>
<dbReference type="SUPFAM" id="SSF48208">
    <property type="entry name" value="Six-hairpin glycosidases"/>
    <property type="match status" value="1"/>
</dbReference>
<dbReference type="PANTHER" id="PTHR33307">
    <property type="entry name" value="ALPHA-RHAMNOSIDASE (EUROFUNG)"/>
    <property type="match status" value="1"/>
</dbReference>
<name>A0A7W6A4A5_9CAUL</name>
<feature type="domain" description="Bacterial alpha-L-rhamnosidase N-terminal" evidence="6">
    <location>
        <begin position="336"/>
        <end position="505"/>
    </location>
</feature>
<dbReference type="EC" id="3.2.1.40" evidence="2"/>
<evidence type="ECO:0000256" key="4">
    <source>
        <dbReference type="SAM" id="SignalP"/>
    </source>
</evidence>
<dbReference type="GO" id="GO:0030596">
    <property type="term" value="F:alpha-L-rhamnosidase activity"/>
    <property type="evidence" value="ECO:0007669"/>
    <property type="project" value="UniProtKB-EC"/>
</dbReference>
<evidence type="ECO:0000259" key="8">
    <source>
        <dbReference type="Pfam" id="PF17390"/>
    </source>
</evidence>
<dbReference type="Gene3D" id="2.60.420.10">
    <property type="entry name" value="Maltose phosphorylase, domain 3"/>
    <property type="match status" value="1"/>
</dbReference>
<dbReference type="InterPro" id="IPR013783">
    <property type="entry name" value="Ig-like_fold"/>
</dbReference>
<dbReference type="GO" id="GO:0005975">
    <property type="term" value="P:carbohydrate metabolic process"/>
    <property type="evidence" value="ECO:0007669"/>
    <property type="project" value="InterPro"/>
</dbReference>
<evidence type="ECO:0000259" key="6">
    <source>
        <dbReference type="Pfam" id="PF08531"/>
    </source>
</evidence>
<dbReference type="AlphaFoldDB" id="A0A7W6A4A5"/>
<dbReference type="Pfam" id="PF08531">
    <property type="entry name" value="Bac_rhamnosid_N"/>
    <property type="match status" value="1"/>
</dbReference>
<feature type="chain" id="PRO_5031522509" description="alpha-L-rhamnosidase" evidence="4">
    <location>
        <begin position="25"/>
        <end position="1075"/>
    </location>
</feature>
<organism evidence="9 10">
    <name type="scientific">Brevundimonas mediterranea</name>
    <dbReference type="NCBI Taxonomy" id="74329"/>
    <lineage>
        <taxon>Bacteria</taxon>
        <taxon>Pseudomonadati</taxon>
        <taxon>Pseudomonadota</taxon>
        <taxon>Alphaproteobacteria</taxon>
        <taxon>Caulobacterales</taxon>
        <taxon>Caulobacteraceae</taxon>
        <taxon>Brevundimonas</taxon>
    </lineage>
</organism>
<dbReference type="EMBL" id="JACIDA010000002">
    <property type="protein sequence ID" value="MBB3872449.1"/>
    <property type="molecule type" value="Genomic_DNA"/>
</dbReference>
<feature type="domain" description="Alpha-L-rhamnosidase concanavalin-like" evidence="5">
    <location>
        <begin position="518"/>
        <end position="618"/>
    </location>
</feature>
<dbReference type="Pfam" id="PF25788">
    <property type="entry name" value="Ig_Rha78A_N"/>
    <property type="match status" value="1"/>
</dbReference>
<dbReference type="RefSeq" id="WP_183196590.1">
    <property type="nucleotide sequence ID" value="NZ_JACIDA010000002.1"/>
</dbReference>
<keyword evidence="9" id="KW-0326">Glycosidase</keyword>
<dbReference type="Proteomes" id="UP000532936">
    <property type="component" value="Unassembled WGS sequence"/>
</dbReference>
<dbReference type="InterPro" id="IPR006311">
    <property type="entry name" value="TAT_signal"/>
</dbReference>
<feature type="domain" description="Alpha-L-rhamnosidase C-terminal" evidence="8">
    <location>
        <begin position="966"/>
        <end position="1038"/>
    </location>
</feature>
<feature type="domain" description="Alpha-L-rhamnosidase six-hairpin glycosidase" evidence="7">
    <location>
        <begin position="624"/>
        <end position="964"/>
    </location>
</feature>
<evidence type="ECO:0000313" key="10">
    <source>
        <dbReference type="Proteomes" id="UP000532936"/>
    </source>
</evidence>
<dbReference type="InterPro" id="IPR008928">
    <property type="entry name" value="6-hairpin_glycosidase_sf"/>
</dbReference>
<reference evidence="9 10" key="1">
    <citation type="submission" date="2020-08" db="EMBL/GenBank/DDBJ databases">
        <title>Genomic Encyclopedia of Type Strains, Phase IV (KMG-IV): sequencing the most valuable type-strain genomes for metagenomic binning, comparative biology and taxonomic classification.</title>
        <authorList>
            <person name="Goeker M."/>
        </authorList>
    </citation>
    <scope>NUCLEOTIDE SEQUENCE [LARGE SCALE GENOMIC DNA]</scope>
    <source>
        <strain evidence="9 10">DSM 14878</strain>
    </source>
</reference>
<dbReference type="Gene3D" id="2.60.120.260">
    <property type="entry name" value="Galactose-binding domain-like"/>
    <property type="match status" value="3"/>
</dbReference>
<evidence type="ECO:0000256" key="3">
    <source>
        <dbReference type="ARBA" id="ARBA00022801"/>
    </source>
</evidence>
<feature type="signal peptide" evidence="4">
    <location>
        <begin position="1"/>
        <end position="24"/>
    </location>
</feature>
<accession>A0A7W6A4A5</accession>
<dbReference type="InterPro" id="IPR016007">
    <property type="entry name" value="Alpha_rhamnosid"/>
</dbReference>
<dbReference type="Pfam" id="PF17389">
    <property type="entry name" value="Bac_rhamnosid6H"/>
    <property type="match status" value="1"/>
</dbReference>
<comment type="caution">
    <text evidence="9">The sequence shown here is derived from an EMBL/GenBank/DDBJ whole genome shotgun (WGS) entry which is preliminary data.</text>
</comment>
<evidence type="ECO:0000259" key="7">
    <source>
        <dbReference type="Pfam" id="PF17389"/>
    </source>
</evidence>
<evidence type="ECO:0000256" key="1">
    <source>
        <dbReference type="ARBA" id="ARBA00001445"/>
    </source>
</evidence>
<protein>
    <recommendedName>
        <fullName evidence="2">alpha-L-rhamnosidase</fullName>
        <ecNumber evidence="2">3.2.1.40</ecNumber>
    </recommendedName>
</protein>
<dbReference type="Pfam" id="PF17390">
    <property type="entry name" value="Bac_rhamnosid_C"/>
    <property type="match status" value="1"/>
</dbReference>
<dbReference type="InterPro" id="IPR008902">
    <property type="entry name" value="Rhamnosid_concanavalin"/>
</dbReference>
<dbReference type="PROSITE" id="PS51318">
    <property type="entry name" value="TAT"/>
    <property type="match status" value="1"/>
</dbReference>
<sequence length="1075" mass="117994">MSAVSRRGLLGGAGLAGLAATAPAASAHAFQASALDVLDLKAHSAVEPMGLEDQAVRLSWRLQSPDRDVRQTRYEIQAASTRELLEGGTPDLWHAGEVLTDQSMDVSWLGSPLKSRQVVWWRVLVRDNKGRRATSASSRFEMGLLTPSDWRAEWIAAETETARADRQAGLLWMRGDRPSDKSDRYFRLSFDLPSAADVTLFSIANFDSDIWLDGRTVERPPHPSIAFGVAPVAETRHPLAAGRHVVAIRVKDPAGFNEPKLHEISAAVMVRADLGRGRTVRITSRGMKTALHAPTGWERPGFSDARWSAAEVSKIQPQSWPGYGAFLLRKAFSVSKPVAAARLYATALGVYEAQINGRRVGDALLSPESTDFRKTALYQVHDVTDLLVPGDNAIGAMVGDGWYGSYHAPAGRYAFGDAPLRFLGQLEILYVDGTRDLVVSDATWRLTEAPVTRGEIYYGEDYDARLERAGWANAGFDAAEWRAVDIAPTPPCVLKAQVSPPLRRIETLKARTVAKVGTSYVLDFGQNFAGWARLKVRGQAGQAITLKFAEVLQADGHVDQSNLRAARAALVYTLKGDPAGETYEPRFTYFGFRYVEVEGLEQALGRAPTADDVEGIVVSSNLTETGHLRIANPVIHGLWRNTLWSQRSNFFGVPTDCPQRDERLGWTGDANVFWDAAAFNMDVAAFTERYAGDMRDAQGPRGEFPDYAPAGWQDLGLGTSPGWADAGVMLPWTTWRRYGDTAIIDQNWAAMTRYLGFILDNNPDLIWRNERGYDFGDWVALDAVNPGDETTPKALIATAMWKHSVEAMADMAMASGRRPDATRYRDLARRLTSAFQREFVRPDGAMGNGSQAGYILALRFGLVPEALRPASTAHLVADIRRRGTLLSTGFLGTPYSLDALADNGQDSLVYDLLLRTDFPSWGYMIRKDATTIWERWNGDVGDVAMNSFNHYALGAVTGFVFRRIAGIEPTKQGFLTFRFNPVLDARVPRGGGDYDSILGRITTDWEMKPDGGFDLRLVVPTNSRAEVHIPATSPNGVRENGLPLAQAAGVAVRGMEGDRLVLDVGSGAYRFQSQG</sequence>
<dbReference type="Gene3D" id="1.50.10.10">
    <property type="match status" value="1"/>
</dbReference>
<dbReference type="PIRSF" id="PIRSF010631">
    <property type="entry name" value="A-rhamnsds"/>
    <property type="match status" value="1"/>
</dbReference>
<dbReference type="Gene3D" id="2.60.40.10">
    <property type="entry name" value="Immunoglobulins"/>
    <property type="match status" value="1"/>
</dbReference>
<dbReference type="InterPro" id="IPR035398">
    <property type="entry name" value="Bac_rhamnosid_C"/>
</dbReference>
<evidence type="ECO:0000256" key="2">
    <source>
        <dbReference type="ARBA" id="ARBA00012652"/>
    </source>
</evidence>
<dbReference type="PANTHER" id="PTHR33307:SF6">
    <property type="entry name" value="ALPHA-RHAMNOSIDASE (EUROFUNG)-RELATED"/>
    <property type="match status" value="1"/>
</dbReference>
<comment type="catalytic activity">
    <reaction evidence="1">
        <text>Hydrolysis of terminal non-reducing alpha-L-rhamnose residues in alpha-L-rhamnosides.</text>
        <dbReference type="EC" id="3.2.1.40"/>
    </reaction>
</comment>
<dbReference type="InterPro" id="IPR035396">
    <property type="entry name" value="Bac_rhamnosid6H"/>
</dbReference>
<proteinExistence type="predicted"/>
<dbReference type="InterPro" id="IPR012341">
    <property type="entry name" value="6hp_glycosidase-like_sf"/>
</dbReference>
<gene>
    <name evidence="9" type="ORF">GGR11_002002</name>
</gene>
<dbReference type="Pfam" id="PF05592">
    <property type="entry name" value="Bac_rhamnosid"/>
    <property type="match status" value="1"/>
</dbReference>